<dbReference type="InterPro" id="IPR006439">
    <property type="entry name" value="HAD-SF_hydro_IA"/>
</dbReference>
<dbReference type="RefSeq" id="WP_136342297.1">
    <property type="nucleotide sequence ID" value="NZ_CP031310.1"/>
</dbReference>
<protein>
    <submittedName>
        <fullName evidence="2">HAD family hydrolase</fullName>
    </submittedName>
</protein>
<dbReference type="InterPro" id="IPR023214">
    <property type="entry name" value="HAD_sf"/>
</dbReference>
<dbReference type="InterPro" id="IPR041492">
    <property type="entry name" value="HAD_2"/>
</dbReference>
<dbReference type="PANTHER" id="PTHR43434">
    <property type="entry name" value="PHOSPHOGLYCOLATE PHOSPHATASE"/>
    <property type="match status" value="1"/>
</dbReference>
<comment type="similarity">
    <text evidence="1">Belongs to the HAD-like hydrolase superfamily.</text>
</comment>
<keyword evidence="3" id="KW-1185">Reference proteome</keyword>
<sequence>MIDRYEAVVFDNDGVLVEPTDRAVLVDAVVESFRAFDVDIDRSLARRTVEKDAVPVEAAEEHGIDPEALWHHRELTASLAQQAHVREGGKPVYDDVVVLDELDVPLGVVSNNQHATIEFLLAYHDLPAFETAYGRQPTLTGAARRKPEPDYIERALADLGVEEALYVGDSEKDVVAAHAAGIDSAFLRREHVADVDLSVEPTVEISSLRELVDRSTAAGPLR</sequence>
<evidence type="ECO:0000256" key="1">
    <source>
        <dbReference type="ARBA" id="ARBA00007958"/>
    </source>
</evidence>
<keyword evidence="2" id="KW-0378">Hydrolase</keyword>
<evidence type="ECO:0000313" key="2">
    <source>
        <dbReference type="EMBL" id="QCC50936.1"/>
    </source>
</evidence>
<dbReference type="PANTHER" id="PTHR43434:SF1">
    <property type="entry name" value="PHOSPHOGLYCOLATE PHOSPHATASE"/>
    <property type="match status" value="1"/>
</dbReference>
<dbReference type="EMBL" id="CP031310">
    <property type="protein sequence ID" value="QCC50936.1"/>
    <property type="molecule type" value="Genomic_DNA"/>
</dbReference>
<dbReference type="NCBIfam" id="TIGR01549">
    <property type="entry name" value="HAD-SF-IA-v1"/>
    <property type="match status" value="1"/>
</dbReference>
<organism evidence="2 3">
    <name type="scientific">Halapricum salinum</name>
    <dbReference type="NCBI Taxonomy" id="1457250"/>
    <lineage>
        <taxon>Archaea</taxon>
        <taxon>Methanobacteriati</taxon>
        <taxon>Methanobacteriota</taxon>
        <taxon>Stenosarchaea group</taxon>
        <taxon>Halobacteria</taxon>
        <taxon>Halobacteriales</taxon>
        <taxon>Haloarculaceae</taxon>
        <taxon>Halapricum</taxon>
    </lineage>
</organism>
<dbReference type="SFLD" id="SFLDG01129">
    <property type="entry name" value="C1.5:_HAD__Beta-PGM__Phosphata"/>
    <property type="match status" value="1"/>
</dbReference>
<dbReference type="KEGG" id="hsn:DV733_06605"/>
<dbReference type="AlphaFoldDB" id="A0A4D6HCG6"/>
<dbReference type="InterPro" id="IPR050155">
    <property type="entry name" value="HAD-like_hydrolase_sf"/>
</dbReference>
<dbReference type="InterPro" id="IPR036412">
    <property type="entry name" value="HAD-like_sf"/>
</dbReference>
<proteinExistence type="inferred from homology"/>
<dbReference type="GeneID" id="39847519"/>
<reference evidence="2 3" key="1">
    <citation type="journal article" date="2019" name="Nat. Commun.">
        <title>A new type of DNA phosphorothioation-based antiviral system in archaea.</title>
        <authorList>
            <person name="Xiong L."/>
            <person name="Liu S."/>
            <person name="Chen S."/>
            <person name="Xiao Y."/>
            <person name="Zhu B."/>
            <person name="Gao Y."/>
            <person name="Zhang Y."/>
            <person name="Chen B."/>
            <person name="Luo J."/>
            <person name="Deng Z."/>
            <person name="Chen X."/>
            <person name="Wang L."/>
            <person name="Chen S."/>
        </authorList>
    </citation>
    <scope>NUCLEOTIDE SEQUENCE [LARGE SCALE GENOMIC DNA]</scope>
    <source>
        <strain evidence="2 3">CBA1105</strain>
    </source>
</reference>
<dbReference type="SUPFAM" id="SSF56784">
    <property type="entry name" value="HAD-like"/>
    <property type="match status" value="1"/>
</dbReference>
<evidence type="ECO:0000313" key="3">
    <source>
        <dbReference type="Proteomes" id="UP000296706"/>
    </source>
</evidence>
<dbReference type="Pfam" id="PF13419">
    <property type="entry name" value="HAD_2"/>
    <property type="match status" value="1"/>
</dbReference>
<dbReference type="SFLD" id="SFLDS00003">
    <property type="entry name" value="Haloacid_Dehalogenase"/>
    <property type="match status" value="1"/>
</dbReference>
<dbReference type="GO" id="GO:0008967">
    <property type="term" value="F:phosphoglycolate phosphatase activity"/>
    <property type="evidence" value="ECO:0007669"/>
    <property type="project" value="TreeGrafter"/>
</dbReference>
<dbReference type="STRING" id="1457250.GCA_000755225_00163"/>
<gene>
    <name evidence="2" type="ORF">DV733_06605</name>
</gene>
<accession>A0A4D6HCG6</accession>
<dbReference type="Proteomes" id="UP000296706">
    <property type="component" value="Chromosome"/>
</dbReference>
<dbReference type="GO" id="GO:0006281">
    <property type="term" value="P:DNA repair"/>
    <property type="evidence" value="ECO:0007669"/>
    <property type="project" value="TreeGrafter"/>
</dbReference>
<name>A0A4D6HCG6_9EURY</name>
<dbReference type="Gene3D" id="3.40.50.1000">
    <property type="entry name" value="HAD superfamily/HAD-like"/>
    <property type="match status" value="1"/>
</dbReference>